<dbReference type="PROSITE" id="PS50112">
    <property type="entry name" value="PAS"/>
    <property type="match status" value="1"/>
</dbReference>
<keyword evidence="2" id="KW-1133">Transmembrane helix</keyword>
<organism evidence="4 5">
    <name type="scientific">Ferrimonas marina</name>
    <dbReference type="NCBI Taxonomy" id="299255"/>
    <lineage>
        <taxon>Bacteria</taxon>
        <taxon>Pseudomonadati</taxon>
        <taxon>Pseudomonadota</taxon>
        <taxon>Gammaproteobacteria</taxon>
        <taxon>Alteromonadales</taxon>
        <taxon>Ferrimonadaceae</taxon>
        <taxon>Ferrimonas</taxon>
    </lineage>
</organism>
<feature type="coiled-coil region" evidence="1">
    <location>
        <begin position="226"/>
        <end position="267"/>
    </location>
</feature>
<dbReference type="CDD" id="cd00130">
    <property type="entry name" value="PAS"/>
    <property type="match status" value="1"/>
</dbReference>
<dbReference type="AlphaFoldDB" id="A0A1M5MH35"/>
<dbReference type="SUPFAM" id="SSF55785">
    <property type="entry name" value="PYP-like sensor domain (PAS domain)"/>
    <property type="match status" value="3"/>
</dbReference>
<dbReference type="NCBIfam" id="TIGR00229">
    <property type="entry name" value="sensory_box"/>
    <property type="match status" value="1"/>
</dbReference>
<keyword evidence="2" id="KW-0472">Membrane</keyword>
<dbReference type="EMBL" id="FQXG01000001">
    <property type="protein sequence ID" value="SHG76527.1"/>
    <property type="molecule type" value="Genomic_DNA"/>
</dbReference>
<evidence type="ECO:0000256" key="1">
    <source>
        <dbReference type="SAM" id="Coils"/>
    </source>
</evidence>
<dbReference type="Proteomes" id="UP000184268">
    <property type="component" value="Unassembled WGS sequence"/>
</dbReference>
<reference evidence="4 5" key="1">
    <citation type="submission" date="2016-11" db="EMBL/GenBank/DDBJ databases">
        <authorList>
            <person name="Jaros S."/>
            <person name="Januszkiewicz K."/>
            <person name="Wedrychowicz H."/>
        </authorList>
    </citation>
    <scope>NUCLEOTIDE SEQUENCE [LARGE SCALE GENOMIC DNA]</scope>
    <source>
        <strain evidence="4 5">DSM 16917</strain>
    </source>
</reference>
<gene>
    <name evidence="4" type="ORF">SAMN02745129_0642</name>
</gene>
<keyword evidence="2" id="KW-0812">Transmembrane</keyword>
<feature type="domain" description="PAS" evidence="3">
    <location>
        <begin position="505"/>
        <end position="562"/>
    </location>
</feature>
<name>A0A1M5MH35_9GAMM</name>
<accession>A0A1M5MH35</accession>
<evidence type="ECO:0000313" key="5">
    <source>
        <dbReference type="Proteomes" id="UP000184268"/>
    </source>
</evidence>
<evidence type="ECO:0000256" key="2">
    <source>
        <dbReference type="SAM" id="Phobius"/>
    </source>
</evidence>
<evidence type="ECO:0000313" key="4">
    <source>
        <dbReference type="EMBL" id="SHG76527.1"/>
    </source>
</evidence>
<keyword evidence="5" id="KW-1185">Reference proteome</keyword>
<dbReference type="InterPro" id="IPR035965">
    <property type="entry name" value="PAS-like_dom_sf"/>
</dbReference>
<proteinExistence type="predicted"/>
<dbReference type="STRING" id="299255.SAMN02745129_0642"/>
<protein>
    <submittedName>
        <fullName evidence="4">PAS domain S-box-containing protein</fullName>
    </submittedName>
</protein>
<keyword evidence="1" id="KW-0175">Coiled coil</keyword>
<feature type="transmembrane region" description="Helical" evidence="2">
    <location>
        <begin position="170"/>
        <end position="188"/>
    </location>
</feature>
<dbReference type="SMART" id="SM00091">
    <property type="entry name" value="PAS"/>
    <property type="match status" value="3"/>
</dbReference>
<dbReference type="Pfam" id="PF13426">
    <property type="entry name" value="PAS_9"/>
    <property type="match status" value="1"/>
</dbReference>
<dbReference type="Gene3D" id="3.30.450.20">
    <property type="entry name" value="PAS domain"/>
    <property type="match status" value="2"/>
</dbReference>
<dbReference type="InterPro" id="IPR000014">
    <property type="entry name" value="PAS"/>
</dbReference>
<sequence>MQRGSVSLMPWLVLLSLSVSTLIVLDQIGALAMRSDAMRTGNQIALSINAMQSQNSDPEALDTLVRNLATLPNVFNIEVYHENSGALLVSTLDRTITAPFEAPTLARSEQLRRQRYNTRTFAQPGGNGYRLNYTQRVKLPGIDPSRAKGIVLVQLDLAYAANPLTQRLNVIGLALVLAMVMLMAWLGLRQRRILVKPLRQLLRSSYWQRHNLTKAPLCTDQDTYLVHAVEKQIRQITARAQRLAKANKALQQNNAQLAKQLRISAERSGILHWRVSLADRKLEITGEAALEGLGLKPQQTRSVMALQGLLPAEERKRVEEQIQQAIRRKTGFDLQARIRCGGHQHRQLRLCGQYQAAPDHPGYLVGCAWDLTEQLAQSQQQASVGQQLFQLQAQLTTLTEQRAYGLLLCDAKGTILSSNELAQAWLGDDRLRICGQNVFALLQRSSRPIQLGTQASHSRWLPLDSGPDGINGRIRFREHHHQGEAYFVGVIEPSASAAALKQQRLALNPDGTIAEISPALAELVGLNPNQLVGQSLQHRLARATPEQMTATLSRLKQTNQSEPPRVIPLVRADGARLQVLATLAPVPNSGQQLVLSVDARVLRQERPPLGRTG</sequence>
<evidence type="ECO:0000259" key="3">
    <source>
        <dbReference type="PROSITE" id="PS50112"/>
    </source>
</evidence>